<evidence type="ECO:0000256" key="1">
    <source>
        <dbReference type="SAM" id="MobiDB-lite"/>
    </source>
</evidence>
<feature type="compositionally biased region" description="Low complexity" evidence="1">
    <location>
        <begin position="307"/>
        <end position="318"/>
    </location>
</feature>
<gene>
    <name evidence="2" type="ORF">PV10_05476</name>
</gene>
<keyword evidence="3" id="KW-1185">Reference proteome</keyword>
<evidence type="ECO:0000313" key="3">
    <source>
        <dbReference type="Proteomes" id="UP000054302"/>
    </source>
</evidence>
<feature type="compositionally biased region" description="Low complexity" evidence="1">
    <location>
        <begin position="228"/>
        <end position="244"/>
    </location>
</feature>
<feature type="region of interest" description="Disordered" evidence="1">
    <location>
        <begin position="228"/>
        <end position="254"/>
    </location>
</feature>
<feature type="region of interest" description="Disordered" evidence="1">
    <location>
        <begin position="272"/>
        <end position="318"/>
    </location>
</feature>
<name>A0A0D1ZA48_EXOME</name>
<dbReference type="OrthoDB" id="10350593at2759"/>
<accession>A0A0D1ZA48</accession>
<sequence>MDPHSEALRIGADAAMYVLQNTRFPFSTLKPVRAAYIAAADVYVQQLVASNSVDLLYGPNLSIEISDRVMQGFIAGTLSPLQSNMMFALVHVDAEFYRDCWRDVRHRAGLMHQDELNSPLLAREVYFRESSIHKTREVLRAWRRYADALQANRAMNAPDVEQDRFIASLVSQATVGFNRWADLVFAQGGYAFEEDPAEPAGRLRVYPPSRMEGASTLIDLAFSRPRTPTAALAAAPPEQGEALPIGSNSSDSDVTIADHELPRYLAEAQARAAMRAAKQTRPQQEPAIPNTQEDAEMAESNTASEQAPAVPTVPANPTSSFAMTQATQIPIPTHAPAPAPASAAPAPAPAQAPLVRRFVCDLCRGHKGVTNIAILRRHWRLVHDMPVKETQAKAKEMYPGERG</sequence>
<dbReference type="AlphaFoldDB" id="A0A0D1ZA48"/>
<organism evidence="2 3">
    <name type="scientific">Exophiala mesophila</name>
    <name type="common">Black yeast-like fungus</name>
    <dbReference type="NCBI Taxonomy" id="212818"/>
    <lineage>
        <taxon>Eukaryota</taxon>
        <taxon>Fungi</taxon>
        <taxon>Dikarya</taxon>
        <taxon>Ascomycota</taxon>
        <taxon>Pezizomycotina</taxon>
        <taxon>Eurotiomycetes</taxon>
        <taxon>Chaetothyriomycetidae</taxon>
        <taxon>Chaetothyriales</taxon>
        <taxon>Herpotrichiellaceae</taxon>
        <taxon>Exophiala</taxon>
    </lineage>
</organism>
<evidence type="ECO:0000313" key="2">
    <source>
        <dbReference type="EMBL" id="KIV90869.1"/>
    </source>
</evidence>
<dbReference type="RefSeq" id="XP_016222443.1">
    <property type="nucleotide sequence ID" value="XM_016370150.1"/>
</dbReference>
<dbReference type="VEuPathDB" id="FungiDB:PV10_05476"/>
<protein>
    <submittedName>
        <fullName evidence="2">Uncharacterized protein</fullName>
    </submittedName>
</protein>
<dbReference type="HOGENOM" id="CLU_683406_0_0_1"/>
<reference evidence="2 3" key="1">
    <citation type="submission" date="2015-01" db="EMBL/GenBank/DDBJ databases">
        <title>The Genome Sequence of Exophiala mesophila CBS40295.</title>
        <authorList>
            <consortium name="The Broad Institute Genomics Platform"/>
            <person name="Cuomo C."/>
            <person name="de Hoog S."/>
            <person name="Gorbushina A."/>
            <person name="Stielow B."/>
            <person name="Teixiera M."/>
            <person name="Abouelleil A."/>
            <person name="Chapman S.B."/>
            <person name="Priest M."/>
            <person name="Young S.K."/>
            <person name="Wortman J."/>
            <person name="Nusbaum C."/>
            <person name="Birren B."/>
        </authorList>
    </citation>
    <scope>NUCLEOTIDE SEQUENCE [LARGE SCALE GENOMIC DNA]</scope>
    <source>
        <strain evidence="2 3">CBS 40295</strain>
    </source>
</reference>
<proteinExistence type="predicted"/>
<dbReference type="Proteomes" id="UP000054302">
    <property type="component" value="Unassembled WGS sequence"/>
</dbReference>
<dbReference type="GeneID" id="27323321"/>
<dbReference type="EMBL" id="KN847523">
    <property type="protein sequence ID" value="KIV90869.1"/>
    <property type="molecule type" value="Genomic_DNA"/>
</dbReference>